<proteinExistence type="predicted"/>
<dbReference type="InterPro" id="IPR050261">
    <property type="entry name" value="FrsA_esterase"/>
</dbReference>
<dbReference type="Gene3D" id="3.40.50.1820">
    <property type="entry name" value="alpha/beta hydrolase"/>
    <property type="match status" value="2"/>
</dbReference>
<dbReference type="Proteomes" id="UP000187464">
    <property type="component" value="Chromosome I"/>
</dbReference>
<accession>A0A1R3T3R0</accession>
<keyword evidence="1" id="KW-0378">Hydrolase</keyword>
<organism evidence="1 2">
    <name type="scientific">Proteiniphilum saccharofermentans</name>
    <dbReference type="NCBI Taxonomy" id="1642647"/>
    <lineage>
        <taxon>Bacteria</taxon>
        <taxon>Pseudomonadati</taxon>
        <taxon>Bacteroidota</taxon>
        <taxon>Bacteroidia</taxon>
        <taxon>Bacteroidales</taxon>
        <taxon>Dysgonomonadaceae</taxon>
        <taxon>Proteiniphilum</taxon>
    </lineage>
</organism>
<dbReference type="STRING" id="1642647.PSM36_3051"/>
<dbReference type="RefSeq" id="WP_076931595.1">
    <property type="nucleotide sequence ID" value="NZ_LT605205.1"/>
</dbReference>
<dbReference type="EMBL" id="LT605205">
    <property type="protein sequence ID" value="SCD21840.1"/>
    <property type="molecule type" value="Genomic_DNA"/>
</dbReference>
<evidence type="ECO:0000313" key="1">
    <source>
        <dbReference type="EMBL" id="SCD21840.1"/>
    </source>
</evidence>
<dbReference type="KEGG" id="psac:PSM36_3051"/>
<dbReference type="AlphaFoldDB" id="A0A1R3T3R0"/>
<dbReference type="PANTHER" id="PTHR22946">
    <property type="entry name" value="DIENELACTONE HYDROLASE DOMAIN-CONTAINING PROTEIN-RELATED"/>
    <property type="match status" value="1"/>
</dbReference>
<dbReference type="Pfam" id="PF12715">
    <property type="entry name" value="Abhydrolase_7"/>
    <property type="match status" value="1"/>
</dbReference>
<reference evidence="1 2" key="1">
    <citation type="submission" date="2016-08" db="EMBL/GenBank/DDBJ databases">
        <authorList>
            <person name="Seilhamer J.J."/>
        </authorList>
    </citation>
    <scope>NUCLEOTIDE SEQUENCE [LARGE SCALE GENOMIC DNA]</scope>
    <source>
        <strain evidence="1">M3/6</strain>
    </source>
</reference>
<protein>
    <submittedName>
        <fullName evidence="1">Abhydrolase family</fullName>
    </submittedName>
</protein>
<gene>
    <name evidence="1" type="ORF">PSM36_3051</name>
</gene>
<dbReference type="InterPro" id="IPR025890">
    <property type="entry name" value="Abhydrolase_bac"/>
</dbReference>
<dbReference type="SUPFAM" id="SSF53474">
    <property type="entry name" value="alpha/beta-Hydrolases"/>
    <property type="match status" value="2"/>
</dbReference>
<keyword evidence="2" id="KW-1185">Reference proteome</keyword>
<dbReference type="InterPro" id="IPR029058">
    <property type="entry name" value="AB_hydrolase_fold"/>
</dbReference>
<sequence>MKRQSLVFYICVIFIIGHSGIHHVYGQNVIRENNIRDYLSKVACQITNNALSDIHSKDDLENVREQRHKEFIEMMGIQDYFYEERTDLNVQYTGTIQQDGYRIEKIYYESLPDLYVPAHLYIPDNIKTPKPAVLYVNGHSRTQNVGYQAYPAKLAKLGFICLIIENIQFGEVHGHHWGPYSKGWFNWYSRGYNPGGVELWNAIRGIDLLSSLPIVDMDNLGVTGISGGGSQSWYIAAADTRIKAVAPVCGASTLQDQVGKRTIDGHCDCMMPTNTYQIDFQDIGALISPRPLLIAQANRDGLNTIESVKKLYLDIKKIYNLYGMSENIRLIETPGGHSYHEISRKNIHAFFIKHLMNKDVTTDEAGDISLDENNLLSANELKVYLNGVPKNDRTTTIQDSFIKLSQPPQIYSKEEMFSHRDKVKNFLTNKTFGAFPSAETPFDSKIEFRSLDGAKFGWNIHSFVPEEGWRLKINFYWRQDTTQRKPLLIVLKNYDEERNESQGFVSELETDWNIAYFEPRGIGETGWDPGLQWHIRRSAAWTGRTIASMQVYDLLRCIEYCRTLPEVDPLKIGIAAQNENVVVALYAALLDNKCEWLALKNPPATQDVSSQQDGKGYAIEMLNCLRVTDVYQLPALIYPTKVSLFGDIPKNYSWSEDLIRHFENTNQNVLLLRN</sequence>
<dbReference type="PANTHER" id="PTHR22946:SF8">
    <property type="entry name" value="ACETYL XYLAN ESTERASE DOMAIN-CONTAINING PROTEIN"/>
    <property type="match status" value="1"/>
</dbReference>
<dbReference type="GO" id="GO:0016787">
    <property type="term" value="F:hydrolase activity"/>
    <property type="evidence" value="ECO:0007669"/>
    <property type="project" value="UniProtKB-KW"/>
</dbReference>
<evidence type="ECO:0000313" key="2">
    <source>
        <dbReference type="Proteomes" id="UP000187464"/>
    </source>
</evidence>
<name>A0A1R3T3R0_9BACT</name>